<evidence type="ECO:0000313" key="1">
    <source>
        <dbReference type="EMBL" id="OUC93766.1"/>
    </source>
</evidence>
<protein>
    <submittedName>
        <fullName evidence="1">FAD-dependent oxidoreductase</fullName>
    </submittedName>
</protein>
<accession>A0A243RGE6</accession>
<reference evidence="1 2" key="1">
    <citation type="submission" date="2017-05" db="EMBL/GenBank/DDBJ databases">
        <title>Biotechnological potential of actinobacteria isolated from South African environments.</title>
        <authorList>
            <person name="Le Roes-Hill M."/>
            <person name="Prins A."/>
            <person name="Durrell K.A."/>
        </authorList>
    </citation>
    <scope>NUCLEOTIDE SEQUENCE [LARGE SCALE GENOMIC DNA]</scope>
    <source>
        <strain evidence="1">M26</strain>
    </source>
</reference>
<sequence length="392" mass="42380">MTREITIVGGGLAGLTAAIACAEGGARVTVHEAHRTLGGRARSTAAPYIANDGTHVFYSDGAPWRWMAARGLVRPFRRPAPGMLARARFRHGDRLTARPPWALLSAIVARRRLRAPVEEDFRTWGTRHFGEEGTRAASGLVGVITYDADPGRLSAAFVWERLLRATAPRYPAPRYVVGGWQRVVDRMAAHARGLGVRIETGARVDRLPEDAPVIVATSLEAARTLLGDESLRWESGRAVLLDLGLTRRPRDLFVVSDLDEGGFLEQYTLPDASLAPAGHALFQLEMPSRPGESKAGAIARAERLADLGLPGWRSRTTWRREVTAGGRTGALDLPGLSWRDRPAIDRGHGVWLAGDAVAAPGLLSEVSTHSALAAARFALQAAGRRRLLPARP</sequence>
<dbReference type="Pfam" id="PF13450">
    <property type="entry name" value="NAD_binding_8"/>
    <property type="match status" value="1"/>
</dbReference>
<dbReference type="PANTHER" id="PTHR43734:SF1">
    <property type="entry name" value="PHYTOENE DESATURASE"/>
    <property type="match status" value="1"/>
</dbReference>
<comment type="caution">
    <text evidence="1">The sequence shown here is derived from an EMBL/GenBank/DDBJ whole genome shotgun (WGS) entry which is preliminary data.</text>
</comment>
<dbReference type="InterPro" id="IPR036188">
    <property type="entry name" value="FAD/NAD-bd_sf"/>
</dbReference>
<keyword evidence="2" id="KW-1185">Reference proteome</keyword>
<gene>
    <name evidence="1" type="ORF">CA984_25035</name>
</gene>
<name>A0A243RGE6_9ACTN</name>
<dbReference type="PRINTS" id="PR00411">
    <property type="entry name" value="PNDRDTASEI"/>
</dbReference>
<dbReference type="SUPFAM" id="SSF51971">
    <property type="entry name" value="Nucleotide-binding domain"/>
    <property type="match status" value="1"/>
</dbReference>
<evidence type="ECO:0000313" key="2">
    <source>
        <dbReference type="Proteomes" id="UP000194761"/>
    </source>
</evidence>
<dbReference type="Gene3D" id="3.50.50.60">
    <property type="entry name" value="FAD/NAD(P)-binding domain"/>
    <property type="match status" value="1"/>
</dbReference>
<dbReference type="AlphaFoldDB" id="A0A243RGE6"/>
<dbReference type="Gene3D" id="3.90.660.50">
    <property type="match status" value="1"/>
</dbReference>
<dbReference type="PROSITE" id="PS51257">
    <property type="entry name" value="PROKAR_LIPOPROTEIN"/>
    <property type="match status" value="1"/>
</dbReference>
<proteinExistence type="predicted"/>
<dbReference type="PANTHER" id="PTHR43734">
    <property type="entry name" value="PHYTOENE DESATURASE"/>
    <property type="match status" value="1"/>
</dbReference>
<organism evidence="1 2">
    <name type="scientific">Streptosporangium minutum</name>
    <dbReference type="NCBI Taxonomy" id="569862"/>
    <lineage>
        <taxon>Bacteria</taxon>
        <taxon>Bacillati</taxon>
        <taxon>Actinomycetota</taxon>
        <taxon>Actinomycetes</taxon>
        <taxon>Streptosporangiales</taxon>
        <taxon>Streptosporangiaceae</taxon>
        <taxon>Streptosporangium</taxon>
    </lineage>
</organism>
<dbReference type="EMBL" id="NGFP01000125">
    <property type="protein sequence ID" value="OUC93766.1"/>
    <property type="molecule type" value="Genomic_DNA"/>
</dbReference>
<dbReference type="RefSeq" id="WP_086576006.1">
    <property type="nucleotide sequence ID" value="NZ_NGFP01000125.1"/>
</dbReference>
<dbReference type="Proteomes" id="UP000194761">
    <property type="component" value="Unassembled WGS sequence"/>
</dbReference>